<dbReference type="GO" id="GO:0016747">
    <property type="term" value="F:acyltransferase activity, transferring groups other than amino-acyl groups"/>
    <property type="evidence" value="ECO:0007669"/>
    <property type="project" value="InterPro"/>
</dbReference>
<gene>
    <name evidence="3" type="ORF">BCR39DRAFT_541117</name>
</gene>
<dbReference type="AlphaFoldDB" id="A0A1Y2AVF6"/>
<evidence type="ECO:0000313" key="3">
    <source>
        <dbReference type="EMBL" id="ORY26522.1"/>
    </source>
</evidence>
<sequence length="430" mass="47090">MLYPHHPPSLLPLIRPLLPQSLALFGTVVLNTWPVSPKPGSSSELFGSAWCTFPTTSIPFPLPRPSPLTATIATTSTSSSLSTLSTQTQTPSLNGTFKPVSPSSLSTSPSTQSPSTSTLTPSSSLSTLPPSTSPTVPTANPDQWVMMIHLPHPTSYQLRLLTSLDNTPLSSLTPDQIESMQNLVQSSLREIKRLDPGLEILGGLNVKWLQGAERVDGVKLRNRCLTFIAPDSWGREYNLNPNHNQAQNGKERDGLRIDGGHQDDCQTIKQYRDSSAPIEYYIDRIPYTTVIRPSTSVTTDAITTTTTNTNNSATPDTTANTTNTPTTLDTDNTNDTTSINSKPIPPVAWIMTHTYGDMGALFTLPSHRRKGLAKWLVVERLQAMRQDGRQPIGWVVVKKGNLASEALWRGMGWQEGWECVWMTLSSDTDK</sequence>
<evidence type="ECO:0000313" key="4">
    <source>
        <dbReference type="Proteomes" id="UP000193986"/>
    </source>
</evidence>
<name>A0A1Y2AVF6_9TREE</name>
<dbReference type="Pfam" id="PF08445">
    <property type="entry name" value="FR47"/>
    <property type="match status" value="1"/>
</dbReference>
<dbReference type="PANTHER" id="PTHR20958">
    <property type="entry name" value="GLYCINE N-ACYLTRANSFERASE-LIKE PROTEIN"/>
    <property type="match status" value="1"/>
</dbReference>
<evidence type="ECO:0000256" key="1">
    <source>
        <dbReference type="SAM" id="MobiDB-lite"/>
    </source>
</evidence>
<dbReference type="InParanoid" id="A0A1Y2AVF6"/>
<dbReference type="PROSITE" id="PS51186">
    <property type="entry name" value="GNAT"/>
    <property type="match status" value="1"/>
</dbReference>
<dbReference type="InterPro" id="IPR013653">
    <property type="entry name" value="GCN5-like_dom"/>
</dbReference>
<keyword evidence="4" id="KW-1185">Reference proteome</keyword>
<dbReference type="CDD" id="cd04301">
    <property type="entry name" value="NAT_SF"/>
    <property type="match status" value="1"/>
</dbReference>
<organism evidence="3 4">
    <name type="scientific">Naematelia encephala</name>
    <dbReference type="NCBI Taxonomy" id="71784"/>
    <lineage>
        <taxon>Eukaryota</taxon>
        <taxon>Fungi</taxon>
        <taxon>Dikarya</taxon>
        <taxon>Basidiomycota</taxon>
        <taxon>Agaricomycotina</taxon>
        <taxon>Tremellomycetes</taxon>
        <taxon>Tremellales</taxon>
        <taxon>Naemateliaceae</taxon>
        <taxon>Naematelia</taxon>
    </lineage>
</organism>
<dbReference type="SUPFAM" id="SSF55729">
    <property type="entry name" value="Acyl-CoA N-acyltransferases (Nat)"/>
    <property type="match status" value="1"/>
</dbReference>
<feature type="region of interest" description="Disordered" evidence="1">
    <location>
        <begin position="69"/>
        <end position="138"/>
    </location>
</feature>
<protein>
    <recommendedName>
        <fullName evidence="2">N-acetyltransferase domain-containing protein</fullName>
    </recommendedName>
</protein>
<dbReference type="InterPro" id="IPR053225">
    <property type="entry name" value="Acyl-CoA_N-acyltransferase"/>
</dbReference>
<feature type="region of interest" description="Disordered" evidence="1">
    <location>
        <begin position="306"/>
        <end position="339"/>
    </location>
</feature>
<proteinExistence type="predicted"/>
<dbReference type="Proteomes" id="UP000193986">
    <property type="component" value="Unassembled WGS sequence"/>
</dbReference>
<dbReference type="PANTHER" id="PTHR20958:SF6">
    <property type="entry name" value="GLYCINE N-ACYLTRANSFERASE-LIKE PROTEIN"/>
    <property type="match status" value="1"/>
</dbReference>
<evidence type="ECO:0000259" key="2">
    <source>
        <dbReference type="PROSITE" id="PS51186"/>
    </source>
</evidence>
<accession>A0A1Y2AVF6</accession>
<feature type="domain" description="N-acetyltransferase" evidence="2">
    <location>
        <begin position="289"/>
        <end position="427"/>
    </location>
</feature>
<dbReference type="InterPro" id="IPR016181">
    <property type="entry name" value="Acyl_CoA_acyltransferase"/>
</dbReference>
<comment type="caution">
    <text evidence="3">The sequence shown here is derived from an EMBL/GenBank/DDBJ whole genome shotgun (WGS) entry which is preliminary data.</text>
</comment>
<reference evidence="3 4" key="1">
    <citation type="submission" date="2016-07" db="EMBL/GenBank/DDBJ databases">
        <title>Pervasive Adenine N6-methylation of Active Genes in Fungi.</title>
        <authorList>
            <consortium name="DOE Joint Genome Institute"/>
            <person name="Mondo S.J."/>
            <person name="Dannebaum R.O."/>
            <person name="Kuo R.C."/>
            <person name="Labutti K."/>
            <person name="Haridas S."/>
            <person name="Kuo A."/>
            <person name="Salamov A."/>
            <person name="Ahrendt S.R."/>
            <person name="Lipzen A."/>
            <person name="Sullivan W."/>
            <person name="Andreopoulos W.B."/>
            <person name="Clum A."/>
            <person name="Lindquist E."/>
            <person name="Daum C."/>
            <person name="Ramamoorthy G.K."/>
            <person name="Gryganskyi A."/>
            <person name="Culley D."/>
            <person name="Magnuson J.K."/>
            <person name="James T.Y."/>
            <person name="O'Malley M.A."/>
            <person name="Stajich J.E."/>
            <person name="Spatafora J.W."/>
            <person name="Visel A."/>
            <person name="Grigoriev I.V."/>
        </authorList>
    </citation>
    <scope>NUCLEOTIDE SEQUENCE [LARGE SCALE GENOMIC DNA]</scope>
    <source>
        <strain evidence="3 4">68-887.2</strain>
    </source>
</reference>
<dbReference type="EMBL" id="MCFC01000047">
    <property type="protein sequence ID" value="ORY26522.1"/>
    <property type="molecule type" value="Genomic_DNA"/>
</dbReference>
<dbReference type="InterPro" id="IPR000182">
    <property type="entry name" value="GNAT_dom"/>
</dbReference>
<dbReference type="OrthoDB" id="41532at2759"/>
<dbReference type="Gene3D" id="3.40.630.30">
    <property type="match status" value="1"/>
</dbReference>